<comment type="similarity">
    <text evidence="1">Belongs to the GTP cyclohydrolase I type 2/NIF3 family.</text>
</comment>
<dbReference type="GO" id="GO:0005737">
    <property type="term" value="C:cytoplasm"/>
    <property type="evidence" value="ECO:0007669"/>
    <property type="project" value="TreeGrafter"/>
</dbReference>
<accession>A0A7Z0D3V2</accession>
<dbReference type="PANTHER" id="PTHR13799">
    <property type="entry name" value="NGG1 INTERACTING FACTOR 3"/>
    <property type="match status" value="1"/>
</dbReference>
<reference evidence="6 7" key="1">
    <citation type="submission" date="2020-07" db="EMBL/GenBank/DDBJ databases">
        <title>Sequencing the genomes of 1000 actinobacteria strains.</title>
        <authorList>
            <person name="Klenk H.-P."/>
        </authorList>
    </citation>
    <scope>NUCLEOTIDE SEQUENCE [LARGE SCALE GENOMIC DNA]</scope>
    <source>
        <strain evidence="6 7">DSM 26341</strain>
    </source>
</reference>
<comment type="subunit">
    <text evidence="2">Homohexamer.</text>
</comment>
<feature type="binding site" evidence="5">
    <location>
        <position position="245"/>
    </location>
    <ligand>
        <name>a divalent metal cation</name>
        <dbReference type="ChEBI" id="CHEBI:60240"/>
        <label>1</label>
    </ligand>
</feature>
<feature type="binding site" evidence="5">
    <location>
        <position position="71"/>
    </location>
    <ligand>
        <name>a divalent metal cation</name>
        <dbReference type="ChEBI" id="CHEBI:60240"/>
        <label>1</label>
    </ligand>
</feature>
<protein>
    <recommendedName>
        <fullName evidence="3">GTP cyclohydrolase 1 type 2 homolog</fullName>
    </recommendedName>
</protein>
<proteinExistence type="inferred from homology"/>
<dbReference type="SUPFAM" id="SSF102705">
    <property type="entry name" value="NIF3 (NGG1p interacting factor 3)-like"/>
    <property type="match status" value="1"/>
</dbReference>
<gene>
    <name evidence="6" type="ORF">BJY26_002617</name>
</gene>
<dbReference type="RefSeq" id="WP_179428674.1">
    <property type="nucleotide sequence ID" value="NZ_JACBZP010000001.1"/>
</dbReference>
<evidence type="ECO:0000313" key="6">
    <source>
        <dbReference type="EMBL" id="NYI68311.1"/>
    </source>
</evidence>
<dbReference type="PANTHER" id="PTHR13799:SF14">
    <property type="entry name" value="GTP CYCLOHYDROLASE 1 TYPE 2 HOMOLOG"/>
    <property type="match status" value="1"/>
</dbReference>
<evidence type="ECO:0000256" key="5">
    <source>
        <dbReference type="PIRSR" id="PIRSR602678-1"/>
    </source>
</evidence>
<evidence type="ECO:0000313" key="7">
    <source>
        <dbReference type="Proteomes" id="UP000539111"/>
    </source>
</evidence>
<dbReference type="GO" id="GO:0046872">
    <property type="term" value="F:metal ion binding"/>
    <property type="evidence" value="ECO:0007669"/>
    <property type="project" value="UniProtKB-KW"/>
</dbReference>
<feature type="binding site" evidence="5">
    <location>
        <position position="72"/>
    </location>
    <ligand>
        <name>a divalent metal cation</name>
        <dbReference type="ChEBI" id="CHEBI:60240"/>
        <label>1</label>
    </ligand>
</feature>
<dbReference type="InterPro" id="IPR002678">
    <property type="entry name" value="DUF34/NIF3"/>
</dbReference>
<comment type="caution">
    <text evidence="6">The sequence shown here is derived from an EMBL/GenBank/DDBJ whole genome shotgun (WGS) entry which is preliminary data.</text>
</comment>
<evidence type="ECO:0000256" key="3">
    <source>
        <dbReference type="ARBA" id="ARBA00022112"/>
    </source>
</evidence>
<dbReference type="NCBIfam" id="TIGR00486">
    <property type="entry name" value="YbgI_SA1388"/>
    <property type="match status" value="1"/>
</dbReference>
<feature type="binding site" evidence="5">
    <location>
        <position position="110"/>
    </location>
    <ligand>
        <name>a divalent metal cation</name>
        <dbReference type="ChEBI" id="CHEBI:60240"/>
        <label>1</label>
    </ligand>
</feature>
<feature type="binding site" evidence="5">
    <location>
        <position position="241"/>
    </location>
    <ligand>
        <name>a divalent metal cation</name>
        <dbReference type="ChEBI" id="CHEBI:60240"/>
        <label>1</label>
    </ligand>
</feature>
<name>A0A7Z0D3V2_9MICO</name>
<dbReference type="Gene3D" id="3.40.1390.30">
    <property type="entry name" value="NIF3 (NGG1p interacting factor 3)-like"/>
    <property type="match status" value="2"/>
</dbReference>
<sequence>MDSPSRPARIDDIVGVMENAWPQDSAEEWDVVGLTVGDPRLEITRVLFAVDPTMAVAREAERAGAQLIVTHHPLLMRGVHAVDAGDAKGAVIHRLIQGGIALINAHTNADIAPDGVSQTLIEALGVKESRPLNAPEPRPCASSGPGRVGDLAREESLNQFAQRVAAALPATAGGVRVAGPPDGRVRRVAVCGGAGDGYFDLVRASGADVYVTSDLRHHPASEARETALAGRGTPYLVDVSHWAGESLWTAQAARTVVDGLRARGITVEATVSVTNTDPWTFQLPSGE</sequence>
<evidence type="ECO:0000256" key="1">
    <source>
        <dbReference type="ARBA" id="ARBA00006964"/>
    </source>
</evidence>
<dbReference type="EMBL" id="JACBZP010000001">
    <property type="protein sequence ID" value="NYI68311.1"/>
    <property type="molecule type" value="Genomic_DNA"/>
</dbReference>
<evidence type="ECO:0000256" key="4">
    <source>
        <dbReference type="ARBA" id="ARBA00022723"/>
    </source>
</evidence>
<organism evidence="6 7">
    <name type="scientific">Spelaeicoccus albus</name>
    <dbReference type="NCBI Taxonomy" id="1280376"/>
    <lineage>
        <taxon>Bacteria</taxon>
        <taxon>Bacillati</taxon>
        <taxon>Actinomycetota</taxon>
        <taxon>Actinomycetes</taxon>
        <taxon>Micrococcales</taxon>
        <taxon>Brevibacteriaceae</taxon>
        <taxon>Spelaeicoccus</taxon>
    </lineage>
</organism>
<dbReference type="Pfam" id="PF01784">
    <property type="entry name" value="DUF34_NIF3"/>
    <property type="match status" value="1"/>
</dbReference>
<dbReference type="InterPro" id="IPR036069">
    <property type="entry name" value="DUF34/NIF3_sf"/>
</dbReference>
<keyword evidence="4 5" id="KW-0479">Metal-binding</keyword>
<dbReference type="FunFam" id="3.40.1390.30:FF:000001">
    <property type="entry name" value="GTP cyclohydrolase 1 type 2"/>
    <property type="match status" value="1"/>
</dbReference>
<evidence type="ECO:0000256" key="2">
    <source>
        <dbReference type="ARBA" id="ARBA00011643"/>
    </source>
</evidence>
<dbReference type="AlphaFoldDB" id="A0A7Z0D3V2"/>
<dbReference type="Proteomes" id="UP000539111">
    <property type="component" value="Unassembled WGS sequence"/>
</dbReference>
<keyword evidence="7" id="KW-1185">Reference proteome</keyword>